<feature type="transmembrane region" description="Helical" evidence="1">
    <location>
        <begin position="222"/>
        <end position="240"/>
    </location>
</feature>
<dbReference type="EMBL" id="DRLF01000423">
    <property type="protein sequence ID" value="HEC07635.1"/>
    <property type="molecule type" value="Genomic_DNA"/>
</dbReference>
<gene>
    <name evidence="2" type="ORF">ENJ12_12325</name>
</gene>
<comment type="caution">
    <text evidence="2">The sequence shown here is derived from an EMBL/GenBank/DDBJ whole genome shotgun (WGS) entry which is preliminary data.</text>
</comment>
<feature type="transmembrane region" description="Helical" evidence="1">
    <location>
        <begin position="29"/>
        <end position="52"/>
    </location>
</feature>
<keyword evidence="1" id="KW-0472">Membrane</keyword>
<protein>
    <submittedName>
        <fullName evidence="2">Uncharacterized protein</fullName>
    </submittedName>
</protein>
<reference evidence="2" key="1">
    <citation type="journal article" date="2020" name="mSystems">
        <title>Genome- and Community-Level Interaction Insights into Carbon Utilization and Element Cycling Functions of Hydrothermarchaeota in Hydrothermal Sediment.</title>
        <authorList>
            <person name="Zhou Z."/>
            <person name="Liu Y."/>
            <person name="Xu W."/>
            <person name="Pan J."/>
            <person name="Luo Z.H."/>
            <person name="Li M."/>
        </authorList>
    </citation>
    <scope>NUCLEOTIDE SEQUENCE [LARGE SCALE GENOMIC DNA]</scope>
    <source>
        <strain evidence="2">HyVt-458</strain>
    </source>
</reference>
<organism evidence="2">
    <name type="scientific">Thiolapillus brandeum</name>
    <dbReference type="NCBI Taxonomy" id="1076588"/>
    <lineage>
        <taxon>Bacteria</taxon>
        <taxon>Pseudomonadati</taxon>
        <taxon>Pseudomonadota</taxon>
        <taxon>Gammaproteobacteria</taxon>
        <taxon>Chromatiales</taxon>
        <taxon>Sedimenticolaceae</taxon>
        <taxon>Thiolapillus</taxon>
    </lineage>
</organism>
<evidence type="ECO:0000313" key="2">
    <source>
        <dbReference type="EMBL" id="HEC07635.1"/>
    </source>
</evidence>
<dbReference type="AlphaFoldDB" id="A0A831RYL4"/>
<feature type="transmembrane region" description="Helical" evidence="1">
    <location>
        <begin position="142"/>
        <end position="161"/>
    </location>
</feature>
<feature type="transmembrane region" description="Helical" evidence="1">
    <location>
        <begin position="7"/>
        <end position="23"/>
    </location>
</feature>
<dbReference type="Proteomes" id="UP000886339">
    <property type="component" value="Unassembled WGS sequence"/>
</dbReference>
<evidence type="ECO:0000256" key="1">
    <source>
        <dbReference type="SAM" id="Phobius"/>
    </source>
</evidence>
<proteinExistence type="predicted"/>
<sequence>MQAFRLLYMLFPGLLLLGWVMWSDSLPCVGVLLLMLPVLALIVLNMLEVALLRRRALVGMYLEGESWLSRLMCRKAVLFLWQVTKATVLVFILFVEALDWPPWFWLLLLLDIPVLFFTSHWLEQSLQGQVKAGAQGIIARRLLVTVNTLILALLLAGGWMFEPQTDYRDMSWQATAVYAAQQEQLHCELLAPLARTKAVQQALVERLVRQGLEMLTNTWGKLAGWLLFFFWSGLSLWAWSRMLLAPLIQKVDLDRLMHKGCYLG</sequence>
<name>A0A831RYL4_9GAMM</name>
<keyword evidence="1" id="KW-1133">Transmembrane helix</keyword>
<accession>A0A831RYL4</accession>
<feature type="transmembrane region" description="Helical" evidence="1">
    <location>
        <begin position="76"/>
        <end position="97"/>
    </location>
</feature>
<keyword evidence="1" id="KW-0812">Transmembrane</keyword>
<feature type="transmembrane region" description="Helical" evidence="1">
    <location>
        <begin position="103"/>
        <end position="122"/>
    </location>
</feature>